<keyword evidence="5" id="KW-1185">Reference proteome</keyword>
<dbReference type="Pfam" id="PF14498">
    <property type="entry name" value="Glyco_hyd_65N_2"/>
    <property type="match status" value="1"/>
</dbReference>
<feature type="domain" description="Glycosyl hydrolase family 95 N-terminal" evidence="1">
    <location>
        <begin position="24"/>
        <end position="274"/>
    </location>
</feature>
<dbReference type="OrthoDB" id="9768507at2"/>
<evidence type="ECO:0000313" key="4">
    <source>
        <dbReference type="EMBL" id="SHE39581.1"/>
    </source>
</evidence>
<dbReference type="Pfam" id="PF22124">
    <property type="entry name" value="Glyco_hydro_95_cat"/>
    <property type="match status" value="1"/>
</dbReference>
<dbReference type="EMBL" id="FQUO01000001">
    <property type="protein sequence ID" value="SHE39581.1"/>
    <property type="molecule type" value="Genomic_DNA"/>
</dbReference>
<proteinExistence type="predicted"/>
<protein>
    <submittedName>
        <fullName evidence="4">Alpha-L-fucosidase 2</fullName>
    </submittedName>
</protein>
<dbReference type="InterPro" id="IPR012341">
    <property type="entry name" value="6hp_glycosidase-like_sf"/>
</dbReference>
<evidence type="ECO:0000313" key="5">
    <source>
        <dbReference type="Proteomes" id="UP000184368"/>
    </source>
</evidence>
<dbReference type="FunFam" id="1.50.10.10:FF:000028">
    <property type="entry name" value="Alpha-L-fucosidase 2"/>
    <property type="match status" value="1"/>
</dbReference>
<dbReference type="PANTHER" id="PTHR31084">
    <property type="entry name" value="ALPHA-L-FUCOSIDASE 2"/>
    <property type="match status" value="1"/>
</dbReference>
<feature type="domain" description="Glycosyl hydrolase family 95 catalytic" evidence="3">
    <location>
        <begin position="303"/>
        <end position="721"/>
    </location>
</feature>
<evidence type="ECO:0000259" key="3">
    <source>
        <dbReference type="Pfam" id="PF22124"/>
    </source>
</evidence>
<dbReference type="InterPro" id="IPR054363">
    <property type="entry name" value="GH95_cat"/>
</dbReference>
<name>A0A1M4T5B3_9BACT</name>
<gene>
    <name evidence="4" type="ORF">SAMN05444008_101339</name>
</gene>
<accession>A0A1M4T5B3</accession>
<reference evidence="4 5" key="1">
    <citation type="submission" date="2016-11" db="EMBL/GenBank/DDBJ databases">
        <authorList>
            <person name="Jaros S."/>
            <person name="Januszkiewicz K."/>
            <person name="Wedrychowicz H."/>
        </authorList>
    </citation>
    <scope>NUCLEOTIDE SEQUENCE [LARGE SCALE GENOMIC DNA]</scope>
    <source>
        <strain evidence="4 5">DSM 26897</strain>
    </source>
</reference>
<dbReference type="Gene3D" id="2.60.40.1180">
    <property type="entry name" value="Golgi alpha-mannosidase II"/>
    <property type="match status" value="1"/>
</dbReference>
<dbReference type="PANTHER" id="PTHR31084:SF0">
    <property type="entry name" value="ALPHA-L-FUCOSIDASE 2"/>
    <property type="match status" value="1"/>
</dbReference>
<dbReference type="InterPro" id="IPR008928">
    <property type="entry name" value="6-hairpin_glycosidase_sf"/>
</dbReference>
<dbReference type="InterPro" id="IPR049053">
    <property type="entry name" value="AFCA-like_C"/>
</dbReference>
<dbReference type="Gene3D" id="2.70.98.50">
    <property type="entry name" value="putative glycoside hydrolase family protein from bacillus halodurans"/>
    <property type="match status" value="1"/>
</dbReference>
<sequence>MKRTVLGLLLSLPVFGFGQSPLKLWYTQPAAAWTEALPVGNGRLGAMVFGGVENELIQLNESTLWSGGPVPKSVNPQSPQYLPQVRAAVFAGDYKKASDLSKQMQGLYSQSYLPLGDLSIRQELGGATASNYYRDLDISGAKATTRFEAGGVQFTREVFSSAPDGVMVVRISAGKAGALNLLVGARSLFAHQKEARGKDLLVLKGKAPAHVEPNYVRKPNAVINGDTAGCAGMRYILLAKALNRDGTVQTDTSGIHIKNATEVVLLLSAATSFNGFDKCPDSQGIDEVKKADAFLTAAVQKNYGQLLARHQADYQRYFNRVTLNLGRSGTSATLPTDQRLEAYSKGAADPGLEALYFQFGRYLLISSSRPGGTVANLQGIWNHHLRAPWSSNYTTNINVQMNYWPAEPTNLSELHEPLFRLIQAQAVNGAVTAKEFYNLDGWVLHHNSDIWALTNPVGNKGEGDPKWANWAMGANWLSEHLWDHYLYTGDQQFLRDTAYPLMRGAVQFTLGWLVQDPKGYWVTAPSGSPENEFMDEKGVKGAIAQASTMDMSIIRELFANFITASQKLGLDASLRDTVLARQAKLYPFQVGKAGNLVEWYKDWQDVEPQHRHVSHLYALHPANQISPVKTPELAAAARRTLEIRGDEGTGWSKAWKINFWARLLDGNHAYKLVRDLLHLTGEQGTRYAGGGGGTYPNLFCAHPPFQIDGNFAGTAGIAEMLLQSHLGEVHLLPALPDAWTDGTVKGLRARGGFEVGMQWKRGHLVAAAIRSLNGAECILRTPDPIRIAGVKSQSVQTEHGFVTRFATQKGKVYLVAGIGQAVSVR</sequence>
<dbReference type="InterPro" id="IPR027414">
    <property type="entry name" value="GH95_N_dom"/>
</dbReference>
<dbReference type="InterPro" id="IPR016518">
    <property type="entry name" value="Alpha-L-fucosidase"/>
</dbReference>
<evidence type="ECO:0000259" key="2">
    <source>
        <dbReference type="Pfam" id="PF21307"/>
    </source>
</evidence>
<organism evidence="4 5">
    <name type="scientific">Cnuella takakiae</name>
    <dbReference type="NCBI Taxonomy" id="1302690"/>
    <lineage>
        <taxon>Bacteria</taxon>
        <taxon>Pseudomonadati</taxon>
        <taxon>Bacteroidota</taxon>
        <taxon>Chitinophagia</taxon>
        <taxon>Chitinophagales</taxon>
        <taxon>Chitinophagaceae</taxon>
        <taxon>Cnuella</taxon>
    </lineage>
</organism>
<dbReference type="RefSeq" id="WP_073039342.1">
    <property type="nucleotide sequence ID" value="NZ_FQUO01000001.1"/>
</dbReference>
<dbReference type="STRING" id="1302690.BUE76_01270"/>
<dbReference type="AlphaFoldDB" id="A0A1M4T5B3"/>
<dbReference type="GO" id="GO:0005975">
    <property type="term" value="P:carbohydrate metabolic process"/>
    <property type="evidence" value="ECO:0007669"/>
    <property type="project" value="InterPro"/>
</dbReference>
<dbReference type="InterPro" id="IPR013780">
    <property type="entry name" value="Glyco_hydro_b"/>
</dbReference>
<dbReference type="GO" id="GO:0004560">
    <property type="term" value="F:alpha-L-fucosidase activity"/>
    <property type="evidence" value="ECO:0007669"/>
    <property type="project" value="InterPro"/>
</dbReference>
<feature type="domain" description="Alpha fucosidase A-like C-terminal" evidence="2">
    <location>
        <begin position="723"/>
        <end position="815"/>
    </location>
</feature>
<dbReference type="Gene3D" id="1.50.10.10">
    <property type="match status" value="1"/>
</dbReference>
<dbReference type="SUPFAM" id="SSF48208">
    <property type="entry name" value="Six-hairpin glycosidases"/>
    <property type="match status" value="1"/>
</dbReference>
<evidence type="ECO:0000259" key="1">
    <source>
        <dbReference type="Pfam" id="PF14498"/>
    </source>
</evidence>
<dbReference type="Pfam" id="PF21307">
    <property type="entry name" value="Glyco_hydro_95_C"/>
    <property type="match status" value="1"/>
</dbReference>
<dbReference type="PIRSF" id="PIRSF007663">
    <property type="entry name" value="UCP007663"/>
    <property type="match status" value="1"/>
</dbReference>
<dbReference type="Proteomes" id="UP000184368">
    <property type="component" value="Unassembled WGS sequence"/>
</dbReference>